<dbReference type="PANTHER" id="PTHR11766:SF0">
    <property type="entry name" value="TYROSINE--TRNA LIGASE, MITOCHONDRIAL"/>
    <property type="match status" value="1"/>
</dbReference>
<keyword evidence="12" id="KW-1185">Reference proteome</keyword>
<dbReference type="NCBIfam" id="TIGR00234">
    <property type="entry name" value="tyrS"/>
    <property type="match status" value="1"/>
</dbReference>
<feature type="binding site" evidence="8">
    <location>
        <position position="179"/>
    </location>
    <ligand>
        <name>L-tyrosine</name>
        <dbReference type="ChEBI" id="CHEBI:58315"/>
    </ligand>
</feature>
<dbReference type="GO" id="GO:0004831">
    <property type="term" value="F:tyrosine-tRNA ligase activity"/>
    <property type="evidence" value="ECO:0007669"/>
    <property type="project" value="UniProtKB-EC"/>
</dbReference>
<organism evidence="11 12">
    <name type="scientific">Hymenobacter nitidus</name>
    <dbReference type="NCBI Taxonomy" id="2880929"/>
    <lineage>
        <taxon>Bacteria</taxon>
        <taxon>Pseudomonadati</taxon>
        <taxon>Bacteroidota</taxon>
        <taxon>Cytophagia</taxon>
        <taxon>Cytophagales</taxon>
        <taxon>Hymenobacteraceae</taxon>
        <taxon>Hymenobacter</taxon>
    </lineage>
</organism>
<evidence type="ECO:0000313" key="12">
    <source>
        <dbReference type="Proteomes" id="UP001165297"/>
    </source>
</evidence>
<sequence>MDLLEELRWRGMFHDMMPGTDEHLRQNAPITGYIGFDPTASSLHIGNLATIMLLVHLQRAGHRPLALVGGATGMIGDPSGKSAERNLLDEEALRRNQAGIRAQLEKFLVFDDSPTGAKVVNNYDWFKDFGFLQFLREVGKHLTVNYMMAKDSVKRRISGNEDSGAEGLSYTEFSYQLLQGYDFFHLYKELGTTLQMGASDQWGNITTGTELIRRMSNGEGKAYALTGQLITKADGTKYGKSETGTVWLDPTMTSPYQFYQFFLRAEDVDAPRLIRVFTLLTEEEIKAIEAEHAQNPGLKTLQKALAKDVTIRVHSEAAYEAAVAASEVLFGKGGDLTTLSEQTLRDAFAGLPHLQVPRTDAADLNVAVLLSDATEKQILSSRGEVRKLVQSNGLSVNGTKLTSSETPVADLALLHDKYLVVKKGKKEYFLVELV</sequence>
<comment type="function">
    <text evidence="8">Catalyzes the attachment of tyrosine to tRNA(Tyr) in a two-step reaction: tyrosine is first activated by ATP to form Tyr-AMP and then transferred to the acceptor end of tRNA(Tyr).</text>
</comment>
<dbReference type="PROSITE" id="PS50889">
    <property type="entry name" value="S4"/>
    <property type="match status" value="1"/>
</dbReference>
<comment type="subcellular location">
    <subcellularLocation>
        <location evidence="8">Cytoplasm</location>
    </subcellularLocation>
</comment>
<evidence type="ECO:0000256" key="2">
    <source>
        <dbReference type="ARBA" id="ARBA00022741"/>
    </source>
</evidence>
<dbReference type="InterPro" id="IPR002305">
    <property type="entry name" value="aa-tRNA-synth_Ic"/>
</dbReference>
<evidence type="ECO:0000313" key="11">
    <source>
        <dbReference type="EMBL" id="MCB2376972.1"/>
    </source>
</evidence>
<feature type="binding site" evidence="8">
    <location>
        <position position="33"/>
    </location>
    <ligand>
        <name>L-tyrosine</name>
        <dbReference type="ChEBI" id="CHEBI:58315"/>
    </ligand>
</feature>
<evidence type="ECO:0000256" key="5">
    <source>
        <dbReference type="ARBA" id="ARBA00022917"/>
    </source>
</evidence>
<keyword evidence="8" id="KW-0963">Cytoplasm</keyword>
<keyword evidence="5 8" id="KW-0648">Protein biosynthesis</keyword>
<dbReference type="InterPro" id="IPR014729">
    <property type="entry name" value="Rossmann-like_a/b/a_fold"/>
</dbReference>
<dbReference type="SUPFAM" id="SSF52374">
    <property type="entry name" value="Nucleotidylyl transferase"/>
    <property type="match status" value="1"/>
</dbReference>
<dbReference type="PANTHER" id="PTHR11766">
    <property type="entry name" value="TYROSYL-TRNA SYNTHETASE"/>
    <property type="match status" value="1"/>
</dbReference>
<evidence type="ECO:0000256" key="7">
    <source>
        <dbReference type="ARBA" id="ARBA00048248"/>
    </source>
</evidence>
<evidence type="ECO:0000256" key="6">
    <source>
        <dbReference type="ARBA" id="ARBA00023146"/>
    </source>
</evidence>
<feature type="binding site" evidence="8">
    <location>
        <position position="175"/>
    </location>
    <ligand>
        <name>L-tyrosine</name>
        <dbReference type="ChEBI" id="CHEBI:58315"/>
    </ligand>
</feature>
<evidence type="ECO:0000256" key="4">
    <source>
        <dbReference type="ARBA" id="ARBA00022884"/>
    </source>
</evidence>
<dbReference type="Pfam" id="PF00579">
    <property type="entry name" value="tRNA-synt_1b"/>
    <property type="match status" value="1"/>
</dbReference>
<keyword evidence="4 9" id="KW-0694">RNA-binding</keyword>
<dbReference type="InterPro" id="IPR054608">
    <property type="entry name" value="SYY-like_C"/>
</dbReference>
<dbReference type="InterPro" id="IPR024088">
    <property type="entry name" value="Tyr-tRNA-ligase_bac-type"/>
</dbReference>
<protein>
    <recommendedName>
        <fullName evidence="8">Tyrosine--tRNA ligase</fullName>
        <ecNumber evidence="8">6.1.1.1</ecNumber>
    </recommendedName>
    <alternativeName>
        <fullName evidence="8">Tyrosyl-tRNA synthetase</fullName>
        <shortName evidence="8">TyrRS</shortName>
    </alternativeName>
</protein>
<dbReference type="InterPro" id="IPR024107">
    <property type="entry name" value="Tyr-tRNA-ligase_bac_1"/>
</dbReference>
<evidence type="ECO:0000256" key="1">
    <source>
        <dbReference type="ARBA" id="ARBA00022598"/>
    </source>
</evidence>
<dbReference type="Proteomes" id="UP001165297">
    <property type="component" value="Unassembled WGS sequence"/>
</dbReference>
<name>A0ABS8AAJ5_9BACT</name>
<comment type="catalytic activity">
    <reaction evidence="7 8">
        <text>tRNA(Tyr) + L-tyrosine + ATP = L-tyrosyl-tRNA(Tyr) + AMP + diphosphate + H(+)</text>
        <dbReference type="Rhea" id="RHEA:10220"/>
        <dbReference type="Rhea" id="RHEA-COMP:9706"/>
        <dbReference type="Rhea" id="RHEA-COMP:9707"/>
        <dbReference type="ChEBI" id="CHEBI:15378"/>
        <dbReference type="ChEBI" id="CHEBI:30616"/>
        <dbReference type="ChEBI" id="CHEBI:33019"/>
        <dbReference type="ChEBI" id="CHEBI:58315"/>
        <dbReference type="ChEBI" id="CHEBI:78442"/>
        <dbReference type="ChEBI" id="CHEBI:78536"/>
        <dbReference type="ChEBI" id="CHEBI:456215"/>
        <dbReference type="EC" id="6.1.1.1"/>
    </reaction>
</comment>
<evidence type="ECO:0000256" key="8">
    <source>
        <dbReference type="HAMAP-Rule" id="MF_02006"/>
    </source>
</evidence>
<evidence type="ECO:0000256" key="9">
    <source>
        <dbReference type="PROSITE-ProRule" id="PRU00182"/>
    </source>
</evidence>
<dbReference type="InterPro" id="IPR036986">
    <property type="entry name" value="S4_RNA-bd_sf"/>
</dbReference>
<dbReference type="EMBL" id="JAJADQ010000002">
    <property type="protein sequence ID" value="MCB2376972.1"/>
    <property type="molecule type" value="Genomic_DNA"/>
</dbReference>
<dbReference type="Gene3D" id="3.40.50.620">
    <property type="entry name" value="HUPs"/>
    <property type="match status" value="1"/>
</dbReference>
<comment type="caution">
    <text evidence="11">The sequence shown here is derived from an EMBL/GenBank/DDBJ whole genome shotgun (WGS) entry which is preliminary data.</text>
</comment>
<feature type="binding site" evidence="8">
    <location>
        <position position="240"/>
    </location>
    <ligand>
        <name>ATP</name>
        <dbReference type="ChEBI" id="CHEBI:30616"/>
    </ligand>
</feature>
<dbReference type="HAMAP" id="MF_02006">
    <property type="entry name" value="Tyr_tRNA_synth_type1"/>
    <property type="match status" value="1"/>
</dbReference>
<keyword evidence="1 8" id="KW-0436">Ligase</keyword>
<reference evidence="11" key="1">
    <citation type="submission" date="2021-10" db="EMBL/GenBank/DDBJ databases">
        <authorList>
            <person name="Dean J.D."/>
            <person name="Kim M.K."/>
            <person name="Newey C.N."/>
            <person name="Stoker T.S."/>
            <person name="Thompson D.W."/>
            <person name="Grose J.H."/>
        </authorList>
    </citation>
    <scope>NUCLEOTIDE SEQUENCE</scope>
    <source>
        <strain evidence="11">BT635</strain>
    </source>
</reference>
<feature type="short sequence motif" description="'HIGH' region" evidence="8">
    <location>
        <begin position="38"/>
        <end position="47"/>
    </location>
</feature>
<dbReference type="InterPro" id="IPR002307">
    <property type="entry name" value="Tyr-tRNA-ligase"/>
</dbReference>
<dbReference type="Gene3D" id="1.10.240.10">
    <property type="entry name" value="Tyrosyl-Transfer RNA Synthetase"/>
    <property type="match status" value="1"/>
</dbReference>
<accession>A0ABS8AAJ5</accession>
<gene>
    <name evidence="8 11" type="primary">tyrS</name>
    <name evidence="11" type="ORF">LGH70_05230</name>
</gene>
<keyword evidence="6 8" id="KW-0030">Aminoacyl-tRNA synthetase</keyword>
<evidence type="ECO:0000256" key="3">
    <source>
        <dbReference type="ARBA" id="ARBA00022840"/>
    </source>
</evidence>
<dbReference type="SUPFAM" id="SSF55174">
    <property type="entry name" value="Alpha-L RNA-binding motif"/>
    <property type="match status" value="1"/>
</dbReference>
<proteinExistence type="inferred from homology"/>
<feature type="short sequence motif" description="'KMSKS' region" evidence="8">
    <location>
        <begin position="237"/>
        <end position="241"/>
    </location>
</feature>
<dbReference type="PRINTS" id="PR01040">
    <property type="entry name" value="TRNASYNTHTYR"/>
</dbReference>
<dbReference type="CDD" id="cd00805">
    <property type="entry name" value="TyrRS_core"/>
    <property type="match status" value="1"/>
</dbReference>
<feature type="domain" description="Tyrosine--tRNA ligase SYY-like C-terminal" evidence="10">
    <location>
        <begin position="345"/>
        <end position="431"/>
    </location>
</feature>
<dbReference type="Gene3D" id="3.10.290.10">
    <property type="entry name" value="RNA-binding S4 domain"/>
    <property type="match status" value="1"/>
</dbReference>
<comment type="similarity">
    <text evidence="8">Belongs to the class-I aminoacyl-tRNA synthetase family. TyrS type 1 subfamily.</text>
</comment>
<keyword evidence="3 8" id="KW-0067">ATP-binding</keyword>
<evidence type="ECO:0000259" key="10">
    <source>
        <dbReference type="Pfam" id="PF22421"/>
    </source>
</evidence>
<dbReference type="EC" id="6.1.1.1" evidence="8"/>
<dbReference type="Pfam" id="PF22421">
    <property type="entry name" value="SYY_C-terminal"/>
    <property type="match status" value="1"/>
</dbReference>
<keyword evidence="2 8" id="KW-0547">Nucleotide-binding</keyword>
<comment type="subunit">
    <text evidence="8">Homodimer.</text>
</comment>
<dbReference type="RefSeq" id="WP_226183373.1">
    <property type="nucleotide sequence ID" value="NZ_JAJADQ010000002.1"/>
</dbReference>